<feature type="compositionally biased region" description="Low complexity" evidence="1">
    <location>
        <begin position="419"/>
        <end position="444"/>
    </location>
</feature>
<dbReference type="EMBL" id="ML769482">
    <property type="protein sequence ID" value="KAE9398494.1"/>
    <property type="molecule type" value="Genomic_DNA"/>
</dbReference>
<evidence type="ECO:0000256" key="1">
    <source>
        <dbReference type="SAM" id="MobiDB-lite"/>
    </source>
</evidence>
<dbReference type="GO" id="GO:0000123">
    <property type="term" value="C:histone acetyltransferase complex"/>
    <property type="evidence" value="ECO:0007669"/>
    <property type="project" value="UniProtKB-ARBA"/>
</dbReference>
<evidence type="ECO:0000313" key="4">
    <source>
        <dbReference type="Proteomes" id="UP000799118"/>
    </source>
</evidence>
<dbReference type="Proteomes" id="UP000799118">
    <property type="component" value="Unassembled WGS sequence"/>
</dbReference>
<feature type="compositionally biased region" description="Basic residues" evidence="1">
    <location>
        <begin position="268"/>
        <end position="277"/>
    </location>
</feature>
<dbReference type="InterPro" id="IPR029332">
    <property type="entry name" value="PEHE_dom"/>
</dbReference>
<accession>A0A6A4HN53</accession>
<feature type="region of interest" description="Disordered" evidence="1">
    <location>
        <begin position="205"/>
        <end position="444"/>
    </location>
</feature>
<name>A0A6A4HN53_9AGAR</name>
<gene>
    <name evidence="3" type="ORF">BT96DRAFT_940145</name>
</gene>
<dbReference type="OrthoDB" id="2555515at2759"/>
<evidence type="ECO:0000313" key="3">
    <source>
        <dbReference type="EMBL" id="KAE9398494.1"/>
    </source>
</evidence>
<proteinExistence type="predicted"/>
<evidence type="ECO:0000259" key="2">
    <source>
        <dbReference type="SMART" id="SM01300"/>
    </source>
</evidence>
<feature type="compositionally biased region" description="Low complexity" evidence="1">
    <location>
        <begin position="257"/>
        <end position="266"/>
    </location>
</feature>
<feature type="compositionally biased region" description="Basic residues" evidence="1">
    <location>
        <begin position="365"/>
        <end position="374"/>
    </location>
</feature>
<protein>
    <recommendedName>
        <fullName evidence="2">PEHE domain-containing protein</fullName>
    </recommendedName>
</protein>
<feature type="domain" description="PEHE" evidence="2">
    <location>
        <begin position="107"/>
        <end position="217"/>
    </location>
</feature>
<keyword evidence="4" id="KW-1185">Reference proteome</keyword>
<dbReference type="AlphaFoldDB" id="A0A6A4HN53"/>
<feature type="compositionally biased region" description="Acidic residues" evidence="1">
    <location>
        <begin position="226"/>
        <end position="238"/>
    </location>
</feature>
<sequence>MAKAMASGPSEELLPPAPQKRVLPSRSRRGGPGVGNCDADILILDTFKRQSENEPLIPKDTLFCLTTNPALAPPEASTSALPINSGGYERYFEKPDVIKAYREQQLIETPQFWSIAEGGDNVQAADTSDQVYMQRHRKYEKFEKRQRLREKEKLQHEQYKLHERVEQLRVMDHSAFLALPASSFSPRPSGAEHEDGALLNGSSIAEGDAEQDSDSPAMPLPQPDVGESEFEERDDDEVVPQRTQSLKLKISLGKNQSPSVAESSSSAKRGRPKKNKKDRLPPPPPSPKQPTDTPRIIESSLPDSAPSPMFPEIAVLAVPDSDQILMEDVDPKEPSPRKRKTAPQNGKKPLRTRLQEIKAAAFSRGPRRRTRHANTRNVSPSQPPPRKRRKRTIVVAEDSNVPDAEESVSVSMPPPDVPTPTATQSHSISAPSARRSASHVPRASTKPCGLLLAAQNFEKSGGTRMKRQRHHLAWGFKVPPDVTDMEMDFELPLSLLRHDAFQLRYSRYVDVQEDPRFAQQMNPLFKLDPRFVDGQRLPTPEHERTWRRLSERVGV</sequence>
<dbReference type="InterPro" id="IPR029184">
    <property type="entry name" value="Sas4_dom"/>
</dbReference>
<dbReference type="SMART" id="SM01300">
    <property type="entry name" value="PEHE"/>
    <property type="match status" value="1"/>
</dbReference>
<feature type="region of interest" description="Disordered" evidence="1">
    <location>
        <begin position="1"/>
        <end position="37"/>
    </location>
</feature>
<organism evidence="3 4">
    <name type="scientific">Gymnopus androsaceus JB14</name>
    <dbReference type="NCBI Taxonomy" id="1447944"/>
    <lineage>
        <taxon>Eukaryota</taxon>
        <taxon>Fungi</taxon>
        <taxon>Dikarya</taxon>
        <taxon>Basidiomycota</taxon>
        <taxon>Agaricomycotina</taxon>
        <taxon>Agaricomycetes</taxon>
        <taxon>Agaricomycetidae</taxon>
        <taxon>Agaricales</taxon>
        <taxon>Marasmiineae</taxon>
        <taxon>Omphalotaceae</taxon>
        <taxon>Gymnopus</taxon>
    </lineage>
</organism>
<reference evidence="3" key="1">
    <citation type="journal article" date="2019" name="Environ. Microbiol.">
        <title>Fungal ecological strategies reflected in gene transcription - a case study of two litter decomposers.</title>
        <authorList>
            <person name="Barbi F."/>
            <person name="Kohler A."/>
            <person name="Barry K."/>
            <person name="Baskaran P."/>
            <person name="Daum C."/>
            <person name="Fauchery L."/>
            <person name="Ihrmark K."/>
            <person name="Kuo A."/>
            <person name="LaButti K."/>
            <person name="Lipzen A."/>
            <person name="Morin E."/>
            <person name="Grigoriev I.V."/>
            <person name="Henrissat B."/>
            <person name="Lindahl B."/>
            <person name="Martin F."/>
        </authorList>
    </citation>
    <scope>NUCLEOTIDE SEQUENCE</scope>
    <source>
        <strain evidence="3">JB14</strain>
    </source>
</reference>
<dbReference type="Pfam" id="PF15460">
    <property type="entry name" value="SAS4"/>
    <property type="match status" value="1"/>
</dbReference>